<protein>
    <submittedName>
        <fullName evidence="2">Uncharacterized protein</fullName>
    </submittedName>
</protein>
<dbReference type="EMBL" id="MHBW01000008">
    <property type="protein sequence ID" value="OGY09553.1"/>
    <property type="molecule type" value="Genomic_DNA"/>
</dbReference>
<comment type="caution">
    <text evidence="2">The sequence shown here is derived from an EMBL/GenBank/DDBJ whole genome shotgun (WGS) entry which is preliminary data.</text>
</comment>
<feature type="transmembrane region" description="Helical" evidence="1">
    <location>
        <begin position="101"/>
        <end position="118"/>
    </location>
</feature>
<sequence>MASADLRSAETKRTKNPRVLNPRSFNMTTKIKNLFTGYLKEKFIFGWARPRKNRIVLFVVLFLCLLMFSFAPYFNLVFNFYLVALVATVLAPFVLDMDPKLFFIVATILLVLALPAQFFDPNTAETLGNYVFIALLSGVLRSFVLSWRRATD</sequence>
<gene>
    <name evidence="2" type="ORF">A2782_03345</name>
</gene>
<accession>A0A1G1V2E7</accession>
<reference evidence="2 3" key="1">
    <citation type="journal article" date="2016" name="Nat. Commun.">
        <title>Thousands of microbial genomes shed light on interconnected biogeochemical processes in an aquifer system.</title>
        <authorList>
            <person name="Anantharaman K."/>
            <person name="Brown C.T."/>
            <person name="Hug L.A."/>
            <person name="Sharon I."/>
            <person name="Castelle C.J."/>
            <person name="Probst A.J."/>
            <person name="Thomas B.C."/>
            <person name="Singh A."/>
            <person name="Wilkins M.J."/>
            <person name="Karaoz U."/>
            <person name="Brodie E.L."/>
            <person name="Williams K.H."/>
            <person name="Hubbard S.S."/>
            <person name="Banfield J.F."/>
        </authorList>
    </citation>
    <scope>NUCLEOTIDE SEQUENCE [LARGE SCALE GENOMIC DNA]</scope>
</reference>
<feature type="transmembrane region" description="Helical" evidence="1">
    <location>
        <begin position="77"/>
        <end position="94"/>
    </location>
</feature>
<evidence type="ECO:0000313" key="3">
    <source>
        <dbReference type="Proteomes" id="UP000177967"/>
    </source>
</evidence>
<evidence type="ECO:0000313" key="2">
    <source>
        <dbReference type="EMBL" id="OGY09553.1"/>
    </source>
</evidence>
<dbReference type="Proteomes" id="UP000177967">
    <property type="component" value="Unassembled WGS sequence"/>
</dbReference>
<organism evidence="2 3">
    <name type="scientific">Candidatus Blackburnbacteria bacterium RIFCSPHIGHO2_01_FULL_43_15b</name>
    <dbReference type="NCBI Taxonomy" id="1797513"/>
    <lineage>
        <taxon>Bacteria</taxon>
        <taxon>Candidatus Blackburniibacteriota</taxon>
    </lineage>
</organism>
<evidence type="ECO:0000256" key="1">
    <source>
        <dbReference type="SAM" id="Phobius"/>
    </source>
</evidence>
<feature type="transmembrane region" description="Helical" evidence="1">
    <location>
        <begin position="55"/>
        <end position="71"/>
    </location>
</feature>
<proteinExistence type="predicted"/>
<dbReference type="AlphaFoldDB" id="A0A1G1V2E7"/>
<name>A0A1G1V2E7_9BACT</name>
<keyword evidence="1" id="KW-0472">Membrane</keyword>
<dbReference type="STRING" id="1797513.A2782_03345"/>
<keyword evidence="1" id="KW-0812">Transmembrane</keyword>
<feature type="transmembrane region" description="Helical" evidence="1">
    <location>
        <begin position="130"/>
        <end position="147"/>
    </location>
</feature>
<keyword evidence="1" id="KW-1133">Transmembrane helix</keyword>